<dbReference type="Pfam" id="PF01614">
    <property type="entry name" value="IclR_C"/>
    <property type="match status" value="1"/>
</dbReference>
<dbReference type="SUPFAM" id="SSF46785">
    <property type="entry name" value="Winged helix' DNA-binding domain"/>
    <property type="match status" value="1"/>
</dbReference>
<dbReference type="Pfam" id="PF09339">
    <property type="entry name" value="HTH_IclR"/>
    <property type="match status" value="1"/>
</dbReference>
<protein>
    <submittedName>
        <fullName evidence="6">IclR family pca regulon transcriptional regulator</fullName>
    </submittedName>
</protein>
<dbReference type="PROSITE" id="PS51078">
    <property type="entry name" value="ICLR_ED"/>
    <property type="match status" value="1"/>
</dbReference>
<dbReference type="SUPFAM" id="SSF55781">
    <property type="entry name" value="GAF domain-like"/>
    <property type="match status" value="1"/>
</dbReference>
<dbReference type="EMBL" id="JBEPSH010000010">
    <property type="protein sequence ID" value="MET4579625.1"/>
    <property type="molecule type" value="Genomic_DNA"/>
</dbReference>
<evidence type="ECO:0000313" key="7">
    <source>
        <dbReference type="Proteomes" id="UP001549320"/>
    </source>
</evidence>
<dbReference type="InterPro" id="IPR036388">
    <property type="entry name" value="WH-like_DNA-bd_sf"/>
</dbReference>
<dbReference type="InterPro" id="IPR014757">
    <property type="entry name" value="Tscrpt_reg_IclR_C"/>
</dbReference>
<evidence type="ECO:0000256" key="2">
    <source>
        <dbReference type="ARBA" id="ARBA00023125"/>
    </source>
</evidence>
<dbReference type="InterPro" id="IPR005471">
    <property type="entry name" value="Tscrpt_reg_IclR_N"/>
</dbReference>
<gene>
    <name evidence="6" type="ORF">ABIE13_004762</name>
</gene>
<dbReference type="SMART" id="SM00346">
    <property type="entry name" value="HTH_ICLR"/>
    <property type="match status" value="1"/>
</dbReference>
<dbReference type="PANTHER" id="PTHR30136">
    <property type="entry name" value="HELIX-TURN-HELIX TRANSCRIPTIONAL REGULATOR, ICLR FAMILY"/>
    <property type="match status" value="1"/>
</dbReference>
<dbReference type="PANTHER" id="PTHR30136:SF34">
    <property type="entry name" value="TRANSCRIPTIONAL REGULATOR"/>
    <property type="match status" value="1"/>
</dbReference>
<comment type="caution">
    <text evidence="6">The sequence shown here is derived from an EMBL/GenBank/DDBJ whole genome shotgun (WGS) entry which is preliminary data.</text>
</comment>
<dbReference type="Gene3D" id="1.10.10.10">
    <property type="entry name" value="Winged helix-like DNA-binding domain superfamily/Winged helix DNA-binding domain"/>
    <property type="match status" value="1"/>
</dbReference>
<evidence type="ECO:0000259" key="5">
    <source>
        <dbReference type="PROSITE" id="PS51078"/>
    </source>
</evidence>
<keyword evidence="2" id="KW-0238">DNA-binding</keyword>
<dbReference type="RefSeq" id="WP_354447874.1">
    <property type="nucleotide sequence ID" value="NZ_JBEPSH010000010.1"/>
</dbReference>
<reference evidence="6 7" key="1">
    <citation type="submission" date="2024-06" db="EMBL/GenBank/DDBJ databases">
        <title>Sorghum-associated microbial communities from plants grown in Nebraska, USA.</title>
        <authorList>
            <person name="Schachtman D."/>
        </authorList>
    </citation>
    <scope>NUCLEOTIDE SEQUENCE [LARGE SCALE GENOMIC DNA]</scope>
    <source>
        <strain evidence="6 7">2709</strain>
    </source>
</reference>
<evidence type="ECO:0000313" key="6">
    <source>
        <dbReference type="EMBL" id="MET4579625.1"/>
    </source>
</evidence>
<dbReference type="PROSITE" id="PS51077">
    <property type="entry name" value="HTH_ICLR"/>
    <property type="match status" value="1"/>
</dbReference>
<accession>A0ABV2QF02</accession>
<sequence length="261" mass="28620">MSKQSDEMESTRSDRVNSLAKGLQVLLAFGRRHTPMTISEVAKEVSLTPASARRMLLTLVDLGYVDQTGKRFSVGPRVLDLGYSYLASKPIWQLTQPVLERFSDAHHVSAAAAVLDGCDALYTIRANSHQPIQVMVSTGTRLPAHITAMGRVLLAALPPQRLDEVISQIKFDSPTERSVANAQELRTILADIRRDGYSIVDEELAFGLRAVAVPLRNRAGEVVASINACGTLRSLEISDLRERVLPALQLAAQEIRMHLAD</sequence>
<dbReference type="InterPro" id="IPR029016">
    <property type="entry name" value="GAF-like_dom_sf"/>
</dbReference>
<dbReference type="Proteomes" id="UP001549320">
    <property type="component" value="Unassembled WGS sequence"/>
</dbReference>
<evidence type="ECO:0000256" key="3">
    <source>
        <dbReference type="ARBA" id="ARBA00023163"/>
    </source>
</evidence>
<name>A0ABV2QF02_9BURK</name>
<keyword evidence="3" id="KW-0804">Transcription</keyword>
<dbReference type="InterPro" id="IPR036390">
    <property type="entry name" value="WH_DNA-bd_sf"/>
</dbReference>
<proteinExistence type="predicted"/>
<dbReference type="Gene3D" id="3.30.450.40">
    <property type="match status" value="1"/>
</dbReference>
<keyword evidence="1" id="KW-0805">Transcription regulation</keyword>
<keyword evidence="7" id="KW-1185">Reference proteome</keyword>
<dbReference type="InterPro" id="IPR050707">
    <property type="entry name" value="HTH_MetabolicPath_Reg"/>
</dbReference>
<evidence type="ECO:0000259" key="4">
    <source>
        <dbReference type="PROSITE" id="PS51077"/>
    </source>
</evidence>
<organism evidence="6 7">
    <name type="scientific">Ottowia thiooxydans</name>
    <dbReference type="NCBI Taxonomy" id="219182"/>
    <lineage>
        <taxon>Bacteria</taxon>
        <taxon>Pseudomonadati</taxon>
        <taxon>Pseudomonadota</taxon>
        <taxon>Betaproteobacteria</taxon>
        <taxon>Burkholderiales</taxon>
        <taxon>Comamonadaceae</taxon>
        <taxon>Ottowia</taxon>
    </lineage>
</organism>
<feature type="domain" description="HTH iclR-type" evidence="4">
    <location>
        <begin position="16"/>
        <end position="76"/>
    </location>
</feature>
<evidence type="ECO:0000256" key="1">
    <source>
        <dbReference type="ARBA" id="ARBA00023015"/>
    </source>
</evidence>
<feature type="domain" description="IclR-ED" evidence="5">
    <location>
        <begin position="77"/>
        <end position="261"/>
    </location>
</feature>